<dbReference type="EMBL" id="JACAZI010000032">
    <property type="protein sequence ID" value="KAF7330772.1"/>
    <property type="molecule type" value="Genomic_DNA"/>
</dbReference>
<comment type="caution">
    <text evidence="3">The sequence shown here is derived from an EMBL/GenBank/DDBJ whole genome shotgun (WGS) entry which is preliminary data.</text>
</comment>
<keyword evidence="4" id="KW-1185">Reference proteome</keyword>
<feature type="region of interest" description="Disordered" evidence="1">
    <location>
        <begin position="198"/>
        <end position="222"/>
    </location>
</feature>
<evidence type="ECO:0000313" key="4">
    <source>
        <dbReference type="Proteomes" id="UP000620124"/>
    </source>
</evidence>
<accession>A0A8H6WY86</accession>
<name>A0A8H6WY86_9AGAR</name>
<protein>
    <recommendedName>
        <fullName evidence="5">MARVEL domain-containing protein</fullName>
    </recommendedName>
</protein>
<evidence type="ECO:0008006" key="5">
    <source>
        <dbReference type="Google" id="ProtNLM"/>
    </source>
</evidence>
<feature type="transmembrane region" description="Helical" evidence="2">
    <location>
        <begin position="9"/>
        <end position="31"/>
    </location>
</feature>
<evidence type="ECO:0000256" key="1">
    <source>
        <dbReference type="SAM" id="MobiDB-lite"/>
    </source>
</evidence>
<evidence type="ECO:0000313" key="3">
    <source>
        <dbReference type="EMBL" id="KAF7330772.1"/>
    </source>
</evidence>
<reference evidence="3" key="1">
    <citation type="submission" date="2020-05" db="EMBL/GenBank/DDBJ databases">
        <title>Mycena genomes resolve the evolution of fungal bioluminescence.</title>
        <authorList>
            <person name="Tsai I.J."/>
        </authorList>
    </citation>
    <scope>NUCLEOTIDE SEQUENCE</scope>
    <source>
        <strain evidence="3">CCC161011</strain>
    </source>
</reference>
<keyword evidence="2" id="KW-0472">Membrane</keyword>
<sequence length="251" mass="26332">MAPIPLIRLIALCVVLGFSAIVVGLGAALTSTTEKFLDGYFEFAALAIATASITLITLPIMCAVEKSSVPNLIIERRIVLEILRPGVAFTSMIAVELSWLSILWVLWLATAADTAQAAQNTFISGCDYFNDTVEGACRQTAAIQAFSFLNWLILMFYTLLILVLSIIAHSRQHTGVWKSSVAQAPFFTPSAAPAIPPVTSQTDAAPPASYGPSTVSPGSPGGYEAQHIVHSASASQGGTGPASVQAGTVHV</sequence>
<organism evidence="3 4">
    <name type="scientific">Mycena venus</name>
    <dbReference type="NCBI Taxonomy" id="2733690"/>
    <lineage>
        <taxon>Eukaryota</taxon>
        <taxon>Fungi</taxon>
        <taxon>Dikarya</taxon>
        <taxon>Basidiomycota</taxon>
        <taxon>Agaricomycotina</taxon>
        <taxon>Agaricomycetes</taxon>
        <taxon>Agaricomycetidae</taxon>
        <taxon>Agaricales</taxon>
        <taxon>Marasmiineae</taxon>
        <taxon>Mycenaceae</taxon>
        <taxon>Mycena</taxon>
    </lineage>
</organism>
<dbReference type="Proteomes" id="UP000620124">
    <property type="component" value="Unassembled WGS sequence"/>
</dbReference>
<evidence type="ECO:0000256" key="2">
    <source>
        <dbReference type="SAM" id="Phobius"/>
    </source>
</evidence>
<dbReference type="OrthoDB" id="3364107at2759"/>
<dbReference type="AlphaFoldDB" id="A0A8H6WY86"/>
<keyword evidence="2" id="KW-1133">Transmembrane helix</keyword>
<feature type="transmembrane region" description="Helical" evidence="2">
    <location>
        <begin position="85"/>
        <end position="107"/>
    </location>
</feature>
<keyword evidence="2" id="KW-0812">Transmembrane</keyword>
<feature type="transmembrane region" description="Helical" evidence="2">
    <location>
        <begin position="148"/>
        <end position="168"/>
    </location>
</feature>
<feature type="transmembrane region" description="Helical" evidence="2">
    <location>
        <begin position="43"/>
        <end position="64"/>
    </location>
</feature>
<gene>
    <name evidence="3" type="ORF">MVEN_02416100</name>
</gene>
<proteinExistence type="predicted"/>